<reference evidence="10 11" key="1">
    <citation type="journal article" date="2018" name="Nat. Ecol. Evol.">
        <title>Shark genomes provide insights into elasmobranch evolution and the origin of vertebrates.</title>
        <authorList>
            <person name="Hara Y"/>
            <person name="Yamaguchi K"/>
            <person name="Onimaru K"/>
            <person name="Kadota M"/>
            <person name="Koyanagi M"/>
            <person name="Keeley SD"/>
            <person name="Tatsumi K"/>
            <person name="Tanaka K"/>
            <person name="Motone F"/>
            <person name="Kageyama Y"/>
            <person name="Nozu R"/>
            <person name="Adachi N"/>
            <person name="Nishimura O"/>
            <person name="Nakagawa R"/>
            <person name="Tanegashima C"/>
            <person name="Kiyatake I"/>
            <person name="Matsumoto R"/>
            <person name="Murakumo K"/>
            <person name="Nishida K"/>
            <person name="Terakita A"/>
            <person name="Kuratani S"/>
            <person name="Sato K"/>
            <person name="Hyodo S Kuraku.S."/>
        </authorList>
    </citation>
    <scope>NUCLEOTIDE SEQUENCE [LARGE SCALE GENOMIC DNA]</scope>
</reference>
<evidence type="ECO:0000256" key="4">
    <source>
        <dbReference type="ARBA" id="ARBA00022448"/>
    </source>
</evidence>
<keyword evidence="6 9" id="KW-0812">Transmembrane</keyword>
<dbReference type="OMA" id="FMAMFLH"/>
<feature type="transmembrane region" description="Helical" evidence="9">
    <location>
        <begin position="204"/>
        <end position="226"/>
    </location>
</feature>
<evidence type="ECO:0000256" key="6">
    <source>
        <dbReference type="ARBA" id="ARBA00022692"/>
    </source>
</evidence>
<protein>
    <recommendedName>
        <fullName evidence="9">Riboflavin transporter</fullName>
    </recommendedName>
</protein>
<name>A0A401T3E7_CHIPU</name>
<feature type="transmembrane region" description="Helical" evidence="9">
    <location>
        <begin position="7"/>
        <end position="25"/>
    </location>
</feature>
<comment type="similarity">
    <text evidence="3 9">Belongs to the riboflavin transporter family.</text>
</comment>
<dbReference type="AlphaFoldDB" id="A0A401T3E7"/>
<dbReference type="GO" id="GO:0032217">
    <property type="term" value="F:riboflavin transmembrane transporter activity"/>
    <property type="evidence" value="ECO:0007669"/>
    <property type="project" value="UniProtKB-UniRule"/>
</dbReference>
<dbReference type="PANTHER" id="PTHR12929">
    <property type="entry name" value="SOLUTE CARRIER FAMILY 52"/>
    <property type="match status" value="1"/>
</dbReference>
<evidence type="ECO:0000256" key="7">
    <source>
        <dbReference type="ARBA" id="ARBA00022989"/>
    </source>
</evidence>
<proteinExistence type="inferred from homology"/>
<keyword evidence="7 9" id="KW-1133">Transmembrane helix</keyword>
<feature type="transmembrane region" description="Helical" evidence="9">
    <location>
        <begin position="141"/>
        <end position="161"/>
    </location>
</feature>
<feature type="transmembrane region" description="Helical" evidence="9">
    <location>
        <begin position="73"/>
        <end position="93"/>
    </location>
</feature>
<keyword evidence="8 9" id="KW-0472">Membrane</keyword>
<dbReference type="Proteomes" id="UP000287033">
    <property type="component" value="Unassembled WGS sequence"/>
</dbReference>
<keyword evidence="5 9" id="KW-1003">Cell membrane</keyword>
<feature type="transmembrane region" description="Helical" evidence="9">
    <location>
        <begin position="320"/>
        <end position="342"/>
    </location>
</feature>
<comment type="subcellular location">
    <subcellularLocation>
        <location evidence="2 9">Cell membrane</location>
        <topology evidence="2 9">Multi-pass membrane protein</topology>
    </subcellularLocation>
</comment>
<feature type="transmembrane region" description="Helical" evidence="9">
    <location>
        <begin position="415"/>
        <end position="444"/>
    </location>
</feature>
<dbReference type="OrthoDB" id="9995836at2759"/>
<evidence type="ECO:0000256" key="9">
    <source>
        <dbReference type="RuleBase" id="RU368035"/>
    </source>
</evidence>
<dbReference type="STRING" id="137246.A0A401T3E7"/>
<dbReference type="PANTHER" id="PTHR12929:SF6">
    <property type="entry name" value="SOLUTE CARRIER FAMILY 52, RIBOFLAVIN TRANSPORTER, MEMBER 3-B"/>
    <property type="match status" value="1"/>
</dbReference>
<dbReference type="EMBL" id="BEZZ01000955">
    <property type="protein sequence ID" value="GCC37179.1"/>
    <property type="molecule type" value="Genomic_DNA"/>
</dbReference>
<evidence type="ECO:0000256" key="5">
    <source>
        <dbReference type="ARBA" id="ARBA00022475"/>
    </source>
</evidence>
<gene>
    <name evidence="10" type="ORF">chiPu_0015680</name>
</gene>
<comment type="catalytic activity">
    <reaction evidence="1 9">
        <text>riboflavin(in) = riboflavin(out)</text>
        <dbReference type="Rhea" id="RHEA:35015"/>
        <dbReference type="ChEBI" id="CHEBI:57986"/>
    </reaction>
</comment>
<dbReference type="Pfam" id="PF06237">
    <property type="entry name" value="SLC52_ribofla_tr"/>
    <property type="match status" value="1"/>
</dbReference>
<feature type="transmembrane region" description="Helical" evidence="9">
    <location>
        <begin position="288"/>
        <end position="308"/>
    </location>
</feature>
<accession>A0A401T3E7</accession>
<evidence type="ECO:0000256" key="1">
    <source>
        <dbReference type="ARBA" id="ARBA00000215"/>
    </source>
</evidence>
<comment type="caution">
    <text evidence="10">The sequence shown here is derived from an EMBL/GenBank/DDBJ whole genome shotgun (WGS) entry which is preliminary data.</text>
</comment>
<sequence>MASIVHVLAAVFGMGSWIAINGLWVELPLIVPEIPEGWYLPSYLTIIIQFANVGPLFVTLMHRFSPRKLNESAVIYAIVCLGIAASFLLPFFWKVTSMLAGAVHSTALLVLAFFLSVVDCTSSVTFLPFMTRLQPKYLTSYFIGEGLSGLVPGLVALGQGVGVVSCVNTTQSTTGNVSSNLTGDGSNDYSIVAQYQPANFPPEIFFFFLSGVMALCLVAFILLNYLPQSRQQRTTGKYEQTEAANGEAELNKIEVTEQRPMISPSDSQHEARVKAIFGTGKYSRSEMVLIFLILGWVNALTNAVLPSVQSYSCLPYGNLAYHLSAALGAMANPLACFIAMFYTNRSLRLMGFLTLTGTAMGSYIMVMAVLSPCPWLVQTRAGSILIVMSWILFVGTLSYVKVMIGIILRDEGHSALVWCGAVVQLGSMLGALTMFPLVSIYNLFQSGDPCNTKCFL</sequence>
<feature type="transmembrane region" description="Helical" evidence="9">
    <location>
        <begin position="382"/>
        <end position="408"/>
    </location>
</feature>
<evidence type="ECO:0000313" key="10">
    <source>
        <dbReference type="EMBL" id="GCC37179.1"/>
    </source>
</evidence>
<comment type="function">
    <text evidence="9">Plasma membrane transporter mediating the uptake by cells of the water soluble vitamin B2/riboflavin that plays a key role in biochemical oxidation-reduction reactions of the carbohydrate, lipid, and amino acid metabolism.</text>
</comment>
<keyword evidence="11" id="KW-1185">Reference proteome</keyword>
<dbReference type="GO" id="GO:0005886">
    <property type="term" value="C:plasma membrane"/>
    <property type="evidence" value="ECO:0007669"/>
    <property type="project" value="UniProtKB-SubCell"/>
</dbReference>
<keyword evidence="4 9" id="KW-0813">Transport</keyword>
<evidence type="ECO:0000256" key="8">
    <source>
        <dbReference type="ARBA" id="ARBA00023136"/>
    </source>
</evidence>
<feature type="transmembrane region" description="Helical" evidence="9">
    <location>
        <begin position="105"/>
        <end position="129"/>
    </location>
</feature>
<dbReference type="InterPro" id="IPR009357">
    <property type="entry name" value="Riboflavin_transptr"/>
</dbReference>
<evidence type="ECO:0000313" key="11">
    <source>
        <dbReference type="Proteomes" id="UP000287033"/>
    </source>
</evidence>
<evidence type="ECO:0000256" key="3">
    <source>
        <dbReference type="ARBA" id="ARBA00006366"/>
    </source>
</evidence>
<evidence type="ECO:0000256" key="2">
    <source>
        <dbReference type="ARBA" id="ARBA00004651"/>
    </source>
</evidence>
<feature type="transmembrane region" description="Helical" evidence="9">
    <location>
        <begin position="37"/>
        <end position="61"/>
    </location>
</feature>
<organism evidence="10 11">
    <name type="scientific">Chiloscyllium punctatum</name>
    <name type="common">Brownbanded bambooshark</name>
    <name type="synonym">Hemiscyllium punctatum</name>
    <dbReference type="NCBI Taxonomy" id="137246"/>
    <lineage>
        <taxon>Eukaryota</taxon>
        <taxon>Metazoa</taxon>
        <taxon>Chordata</taxon>
        <taxon>Craniata</taxon>
        <taxon>Vertebrata</taxon>
        <taxon>Chondrichthyes</taxon>
        <taxon>Elasmobranchii</taxon>
        <taxon>Galeomorphii</taxon>
        <taxon>Galeoidea</taxon>
        <taxon>Orectolobiformes</taxon>
        <taxon>Hemiscylliidae</taxon>
        <taxon>Chiloscyllium</taxon>
    </lineage>
</organism>
<feature type="transmembrane region" description="Helical" evidence="9">
    <location>
        <begin position="349"/>
        <end position="370"/>
    </location>
</feature>